<organism evidence="1 2">
    <name type="scientific">Lentilactobacillus kisonensis F0435</name>
    <dbReference type="NCBI Taxonomy" id="797516"/>
    <lineage>
        <taxon>Bacteria</taxon>
        <taxon>Bacillati</taxon>
        <taxon>Bacillota</taxon>
        <taxon>Bacilli</taxon>
        <taxon>Lactobacillales</taxon>
        <taxon>Lactobacillaceae</taxon>
        <taxon>Lentilactobacillus</taxon>
    </lineage>
</organism>
<dbReference type="HOGENOM" id="CLU_2935775_0_0_9"/>
<dbReference type="EMBL" id="AGRJ01000189">
    <property type="protein sequence ID" value="EHO50231.1"/>
    <property type="molecule type" value="Genomic_DNA"/>
</dbReference>
<dbReference type="PATRIC" id="fig|797516.3.peg.1916"/>
<comment type="caution">
    <text evidence="1">The sequence shown here is derived from an EMBL/GenBank/DDBJ whole genome shotgun (WGS) entry which is preliminary data.</text>
</comment>
<dbReference type="AlphaFoldDB" id="H1LHP9"/>
<sequence length="60" mass="6803">MNLVLPGDQSVLVLSSFSYLDQNNANVSNIQLNKNPFGNYFIHQYIKQAHSFSPAILEMM</sequence>
<evidence type="ECO:0000313" key="2">
    <source>
        <dbReference type="Proteomes" id="UP000005025"/>
    </source>
</evidence>
<proteinExistence type="predicted"/>
<evidence type="ECO:0000313" key="1">
    <source>
        <dbReference type="EMBL" id="EHO50231.1"/>
    </source>
</evidence>
<protein>
    <submittedName>
        <fullName evidence="1">Uncharacterized protein</fullName>
    </submittedName>
</protein>
<accession>H1LHP9</accession>
<gene>
    <name evidence="1" type="ORF">HMPREF9104_02140</name>
</gene>
<dbReference type="Proteomes" id="UP000005025">
    <property type="component" value="Unassembled WGS sequence"/>
</dbReference>
<reference evidence="1 2" key="1">
    <citation type="submission" date="2011-09" db="EMBL/GenBank/DDBJ databases">
        <authorList>
            <person name="Weinstock G."/>
            <person name="Sodergren E."/>
            <person name="Clifton S."/>
            <person name="Fulton L."/>
            <person name="Fulton B."/>
            <person name="Courtney L."/>
            <person name="Fronick C."/>
            <person name="Harrison M."/>
            <person name="Strong C."/>
            <person name="Farmer C."/>
            <person name="Delahaunty K."/>
            <person name="Markovic C."/>
            <person name="Hall O."/>
            <person name="Minx P."/>
            <person name="Tomlinson C."/>
            <person name="Mitreva M."/>
            <person name="Hou S."/>
            <person name="Chen J."/>
            <person name="Wollam A."/>
            <person name="Pepin K.H."/>
            <person name="Johnson M."/>
            <person name="Bhonagiri V."/>
            <person name="Zhang X."/>
            <person name="Suruliraj S."/>
            <person name="Warren W."/>
            <person name="Chinwalla A."/>
            <person name="Mardis E.R."/>
            <person name="Wilson R.K."/>
        </authorList>
    </citation>
    <scope>NUCLEOTIDE SEQUENCE [LARGE SCALE GENOMIC DNA]</scope>
    <source>
        <strain evidence="1 2">F0435</strain>
    </source>
</reference>
<dbReference type="STRING" id="797516.HMPREF9104_02140"/>
<name>H1LHP9_9LACO</name>